<keyword evidence="4 5" id="KW-0472">Membrane</keyword>
<protein>
    <recommendedName>
        <fullName evidence="6">Cyclic nucleotide-binding domain-containing protein</fullName>
    </recommendedName>
</protein>
<comment type="subcellular location">
    <subcellularLocation>
        <location evidence="1">Membrane</location>
        <topology evidence="1">Multi-pass membrane protein</topology>
    </subcellularLocation>
</comment>
<dbReference type="GO" id="GO:0042391">
    <property type="term" value="P:regulation of membrane potential"/>
    <property type="evidence" value="ECO:0007669"/>
    <property type="project" value="TreeGrafter"/>
</dbReference>
<dbReference type="EMBL" id="CAJJDN010000143">
    <property type="protein sequence ID" value="CAD8123179.1"/>
    <property type="molecule type" value="Genomic_DNA"/>
</dbReference>
<dbReference type="InterPro" id="IPR005821">
    <property type="entry name" value="Ion_trans_dom"/>
</dbReference>
<name>A0A8S1R6J1_9CILI</name>
<dbReference type="Pfam" id="PF00027">
    <property type="entry name" value="cNMP_binding"/>
    <property type="match status" value="1"/>
</dbReference>
<evidence type="ECO:0000313" key="8">
    <source>
        <dbReference type="Proteomes" id="UP000692954"/>
    </source>
</evidence>
<evidence type="ECO:0000313" key="7">
    <source>
        <dbReference type="EMBL" id="CAD8123179.1"/>
    </source>
</evidence>
<evidence type="ECO:0000256" key="1">
    <source>
        <dbReference type="ARBA" id="ARBA00004141"/>
    </source>
</evidence>
<sequence>MIISQITNNDELQEPLETNMNKSSKVLLWGRKGQKLSFGIENPIWKLKALKIIVFVSKFLFLITQQILRKDLRNISKSEFNLIHDSSSDYDFFKYRGYLPKDKPSYLLMKIHSWFSCILYQQNTFLQNNHKKWLLKPDDTILIVWNISMIVIVTINVFYVSLRISFPEIRDLHLIGKELIFEQIPVYIFFIDILLKFNTGIYFRGNLITNRIKIIKHYCQEGLIIDLVLVVPFFIGQLLNFSHLDFVIVLKVFQLSGLFSSLFNRLELTSRQTAIFDLFKMISLMILVAHFSACIWHILGQWGEWGQEDGKTWIKVANMQNEIWLERYVVSFYWSIVTMTTIGYGDIIPVNLTERIFVIFMTMISSATFAYTVNNIGGIFQDFSKQSVQLKNNMNQLNRFLRSQNVSDDLQIKFRRYFEYLWSKPSQKVIQFADLIPRNLKDQMIVDVNIKILNQISYFQNFSQPLLTKLCMHLEEKQIQSNDYLFTKNKESQYLYILVSGEIKLQVQLRNKPKLLQKLDIPAFVGQLDFFYNQPYSYDAIASKTTKILHISRDILHNIFKDFPLDYEKFKQISEDLVHQKQFSQISVYCNTCQSNTHFINSCPFLLGTPNRVKAIYNYRKFIPSDRTPFFKRHNYSRKMYALKHHFIVLESILNYMMKNEEFIHMEDFKELQMQTQQLQNNQFTFNQFPIGLSVHHSNNSVLPPLLVNSSSKHSQSQRVLQSVGNLLPPQIDDSPKTFRNNQIINNTNFRNYHKISINHGSQSELPKIDDEVPKFEKLQKKVQNESLCVINDNQQLQKQPNQLNFQTQQQNQQQQQQQPQFQINQIGLRRKSVRLKLDESSEDEKDDQDKIMGQYIDLFQQFERVQEFNHYYCHNNMSIVVNKV</sequence>
<feature type="transmembrane region" description="Helical" evidence="5">
    <location>
        <begin position="246"/>
        <end position="266"/>
    </location>
</feature>
<reference evidence="7" key="1">
    <citation type="submission" date="2021-01" db="EMBL/GenBank/DDBJ databases">
        <authorList>
            <consortium name="Genoscope - CEA"/>
            <person name="William W."/>
        </authorList>
    </citation>
    <scope>NUCLEOTIDE SEQUENCE</scope>
</reference>
<evidence type="ECO:0000256" key="2">
    <source>
        <dbReference type="ARBA" id="ARBA00022692"/>
    </source>
</evidence>
<dbReference type="GO" id="GO:0005249">
    <property type="term" value="F:voltage-gated potassium channel activity"/>
    <property type="evidence" value="ECO:0007669"/>
    <property type="project" value="TreeGrafter"/>
</dbReference>
<feature type="transmembrane region" description="Helical" evidence="5">
    <location>
        <begin position="356"/>
        <end position="373"/>
    </location>
</feature>
<accession>A0A8S1R6J1</accession>
<feature type="transmembrane region" description="Helical" evidence="5">
    <location>
        <begin position="223"/>
        <end position="240"/>
    </location>
</feature>
<proteinExistence type="predicted"/>
<dbReference type="PANTHER" id="PTHR10217">
    <property type="entry name" value="VOLTAGE AND LIGAND GATED POTASSIUM CHANNEL"/>
    <property type="match status" value="1"/>
</dbReference>
<evidence type="ECO:0000259" key="6">
    <source>
        <dbReference type="PROSITE" id="PS50042"/>
    </source>
</evidence>
<keyword evidence="2 5" id="KW-0812">Transmembrane</keyword>
<dbReference type="Pfam" id="PF00520">
    <property type="entry name" value="Ion_trans"/>
    <property type="match status" value="1"/>
</dbReference>
<dbReference type="InterPro" id="IPR050818">
    <property type="entry name" value="KCNH_animal-type"/>
</dbReference>
<feature type="transmembrane region" description="Helical" evidence="5">
    <location>
        <begin position="141"/>
        <end position="164"/>
    </location>
</feature>
<feature type="transmembrane region" description="Helical" evidence="5">
    <location>
        <begin position="328"/>
        <end position="344"/>
    </location>
</feature>
<dbReference type="InterPro" id="IPR000595">
    <property type="entry name" value="cNMP-bd_dom"/>
</dbReference>
<dbReference type="CDD" id="cd00038">
    <property type="entry name" value="CAP_ED"/>
    <property type="match status" value="1"/>
</dbReference>
<dbReference type="PROSITE" id="PS50042">
    <property type="entry name" value="CNMP_BINDING_3"/>
    <property type="match status" value="1"/>
</dbReference>
<dbReference type="AlphaFoldDB" id="A0A8S1R6J1"/>
<dbReference type="OrthoDB" id="426737at2759"/>
<comment type="caution">
    <text evidence="7">The sequence shown here is derived from an EMBL/GenBank/DDBJ whole genome shotgun (WGS) entry which is preliminary data.</text>
</comment>
<gene>
    <name evidence="7" type="ORF">PSON_ATCC_30995.1.T1430060</name>
</gene>
<dbReference type="Proteomes" id="UP000692954">
    <property type="component" value="Unassembled WGS sequence"/>
</dbReference>
<keyword evidence="8" id="KW-1185">Reference proteome</keyword>
<evidence type="ECO:0000256" key="4">
    <source>
        <dbReference type="ARBA" id="ARBA00023136"/>
    </source>
</evidence>
<dbReference type="SMART" id="SM00100">
    <property type="entry name" value="cNMP"/>
    <property type="match status" value="1"/>
</dbReference>
<feature type="domain" description="Cyclic nucleotide-binding" evidence="6">
    <location>
        <begin position="458"/>
        <end position="560"/>
    </location>
</feature>
<evidence type="ECO:0000256" key="3">
    <source>
        <dbReference type="ARBA" id="ARBA00022989"/>
    </source>
</evidence>
<feature type="transmembrane region" description="Helical" evidence="5">
    <location>
        <begin position="184"/>
        <end position="203"/>
    </location>
</feature>
<dbReference type="PANTHER" id="PTHR10217:SF435">
    <property type="entry name" value="POTASSIUM VOLTAGE-GATED CHANNEL PROTEIN EAG"/>
    <property type="match status" value="1"/>
</dbReference>
<keyword evidence="3 5" id="KW-1133">Transmembrane helix</keyword>
<organism evidence="7 8">
    <name type="scientific">Paramecium sonneborni</name>
    <dbReference type="NCBI Taxonomy" id="65129"/>
    <lineage>
        <taxon>Eukaryota</taxon>
        <taxon>Sar</taxon>
        <taxon>Alveolata</taxon>
        <taxon>Ciliophora</taxon>
        <taxon>Intramacronucleata</taxon>
        <taxon>Oligohymenophorea</taxon>
        <taxon>Peniculida</taxon>
        <taxon>Parameciidae</taxon>
        <taxon>Paramecium</taxon>
    </lineage>
</organism>
<feature type="transmembrane region" description="Helical" evidence="5">
    <location>
        <begin position="278"/>
        <end position="299"/>
    </location>
</feature>
<dbReference type="GO" id="GO:0005886">
    <property type="term" value="C:plasma membrane"/>
    <property type="evidence" value="ECO:0007669"/>
    <property type="project" value="TreeGrafter"/>
</dbReference>
<evidence type="ECO:0000256" key="5">
    <source>
        <dbReference type="SAM" id="Phobius"/>
    </source>
</evidence>